<sequence>MFHGKYFIIRFNCNFYKVYNIISEQNMFQKELFDNNNCKSNVFQHNNNYFYFTRNMVINIFTDKILYLDTHFDFLEVIDQNIIGTIGESQYILNQLFNIIQFYDQKVQNSQISLSFNNNDLNTTQQLLFSTLTDAIKTKKYLSIFD</sequence>
<dbReference type="Proteomes" id="UP000018208">
    <property type="component" value="Unassembled WGS sequence"/>
</dbReference>
<organism evidence="1 2">
    <name type="scientific">Spironucleus salmonicida</name>
    <dbReference type="NCBI Taxonomy" id="348837"/>
    <lineage>
        <taxon>Eukaryota</taxon>
        <taxon>Metamonada</taxon>
        <taxon>Diplomonadida</taxon>
        <taxon>Hexamitidae</taxon>
        <taxon>Hexamitinae</taxon>
        <taxon>Spironucleus</taxon>
    </lineage>
</organism>
<reference evidence="1 2" key="1">
    <citation type="journal article" date="2014" name="PLoS Genet.">
        <title>The Genome of Spironucleus salmonicida Highlights a Fish Pathogen Adapted to Fluctuating Environments.</title>
        <authorList>
            <person name="Xu F."/>
            <person name="Jerlstrom-Hultqvist J."/>
            <person name="Einarsson E."/>
            <person name="Astvaldsson A."/>
            <person name="Svard S.G."/>
            <person name="Andersson J.O."/>
        </authorList>
    </citation>
    <scope>NUCLEOTIDE SEQUENCE [LARGE SCALE GENOMIC DNA]</scope>
    <source>
        <strain evidence="1 2">ATCC 50377</strain>
    </source>
</reference>
<accession>A0A9P8LVM5</accession>
<dbReference type="GeneID" id="94296435"/>
<dbReference type="RefSeq" id="XP_067765570.1">
    <property type="nucleotide sequence ID" value="XM_067906302.1"/>
</dbReference>
<keyword evidence="2" id="KW-1185">Reference proteome</keyword>
<evidence type="ECO:0000313" key="2">
    <source>
        <dbReference type="Proteomes" id="UP000018208"/>
    </source>
</evidence>
<protein>
    <submittedName>
        <fullName evidence="1">Uncharacterized protein</fullName>
    </submittedName>
</protein>
<gene>
    <name evidence="1" type="ORF">SS50377_22412</name>
</gene>
<dbReference type="KEGG" id="ssao:94296435"/>
<name>A0A9P8LVM5_9EUKA</name>
<dbReference type="EMBL" id="AUWU02000003">
    <property type="protein sequence ID" value="KAH0574797.1"/>
    <property type="molecule type" value="Genomic_DNA"/>
</dbReference>
<comment type="caution">
    <text evidence="1">The sequence shown here is derived from an EMBL/GenBank/DDBJ whole genome shotgun (WGS) entry which is preliminary data.</text>
</comment>
<proteinExistence type="predicted"/>
<evidence type="ECO:0000313" key="1">
    <source>
        <dbReference type="EMBL" id="KAH0574797.1"/>
    </source>
</evidence>
<dbReference type="AlphaFoldDB" id="A0A9P8LVM5"/>